<feature type="domain" description="S-Me-THD-like C-terminal" evidence="5">
    <location>
        <begin position="810"/>
        <end position="1022"/>
    </location>
</feature>
<dbReference type="InterPro" id="IPR008040">
    <property type="entry name" value="Hydant_A_N"/>
</dbReference>
<dbReference type="SUPFAM" id="SSF53067">
    <property type="entry name" value="Actin-like ATPase domain"/>
    <property type="match status" value="1"/>
</dbReference>
<dbReference type="PANTHER" id="PTHR11365:SF10">
    <property type="entry name" value="HYDANTOINASE_OXOPROLINASE"/>
    <property type="match status" value="1"/>
</dbReference>
<dbReference type="Pfam" id="PF06032">
    <property type="entry name" value="S-Me-THD_N"/>
    <property type="match status" value="1"/>
</dbReference>
<dbReference type="Pfam" id="PF20906">
    <property type="entry name" value="S-Me-THD_C"/>
    <property type="match status" value="1"/>
</dbReference>
<dbReference type="InterPro" id="IPR048350">
    <property type="entry name" value="S-Me-THD-like_C"/>
</dbReference>
<dbReference type="PANTHER" id="PTHR11365">
    <property type="entry name" value="5-OXOPROLINASE RELATED"/>
    <property type="match status" value="1"/>
</dbReference>
<dbReference type="InterPro" id="IPR027479">
    <property type="entry name" value="S-Me-THD_N_sf"/>
</dbReference>
<feature type="region of interest" description="Disordered" evidence="1">
    <location>
        <begin position="590"/>
        <end position="610"/>
    </location>
</feature>
<dbReference type="Gene3D" id="2.40.390.10">
    <property type="entry name" value="CV3147-like"/>
    <property type="match status" value="1"/>
</dbReference>
<dbReference type="Pfam" id="PF05378">
    <property type="entry name" value="Hydant_A_N"/>
    <property type="match status" value="1"/>
</dbReference>
<evidence type="ECO:0000256" key="1">
    <source>
        <dbReference type="SAM" id="MobiDB-lite"/>
    </source>
</evidence>
<keyword evidence="7" id="KW-1185">Reference proteome</keyword>
<organism evidence="6 7">
    <name type="scientific">Pyricularia grisea</name>
    <name type="common">Crabgrass-specific blast fungus</name>
    <name type="synonym">Magnaporthe grisea</name>
    <dbReference type="NCBI Taxonomy" id="148305"/>
    <lineage>
        <taxon>Eukaryota</taxon>
        <taxon>Fungi</taxon>
        <taxon>Dikarya</taxon>
        <taxon>Ascomycota</taxon>
        <taxon>Pezizomycotina</taxon>
        <taxon>Sordariomycetes</taxon>
        <taxon>Sordariomycetidae</taxon>
        <taxon>Magnaporthales</taxon>
        <taxon>Pyriculariaceae</taxon>
        <taxon>Pyricularia</taxon>
    </lineage>
</organism>
<dbReference type="InterPro" id="IPR043129">
    <property type="entry name" value="ATPase_NBD"/>
</dbReference>
<gene>
    <name evidence="6" type="ORF">MCOR33_009188</name>
</gene>
<dbReference type="Gene3D" id="3.40.1610.10">
    <property type="entry name" value="CV3147-like domain"/>
    <property type="match status" value="1"/>
</dbReference>
<evidence type="ECO:0000259" key="4">
    <source>
        <dbReference type="Pfam" id="PF06032"/>
    </source>
</evidence>
<proteinExistence type="predicted"/>
<evidence type="ECO:0008006" key="8">
    <source>
        <dbReference type="Google" id="ProtNLM"/>
    </source>
</evidence>
<comment type="caution">
    <text evidence="6">The sequence shown here is derived from an EMBL/GenBank/DDBJ whole genome shotgun (WGS) entry which is preliminary data.</text>
</comment>
<evidence type="ECO:0000313" key="6">
    <source>
        <dbReference type="EMBL" id="KAI6293362.1"/>
    </source>
</evidence>
<reference evidence="6" key="1">
    <citation type="submission" date="2021-01" db="EMBL/GenBank/DDBJ databases">
        <title>Deciphering the adaptive evolutionary patterns associated with biogeogrpahic diversity in the finger millet blast pathogen Magnaporthe oryzae in Eastern Africa.</title>
        <authorList>
            <person name="Onyema G."/>
            <person name="Shittu T.A."/>
            <person name="Dodsworth S."/>
            <person name="Devilliers S."/>
            <person name="Muthumeenakshi S."/>
            <person name="Sreenivasaprasad S."/>
        </authorList>
    </citation>
    <scope>NUCLEOTIDE SEQUENCE</scope>
    <source>
        <strain evidence="6">D15/s37</strain>
    </source>
</reference>
<name>A0ABQ8NB41_PYRGI</name>
<evidence type="ECO:0000259" key="5">
    <source>
        <dbReference type="Pfam" id="PF20906"/>
    </source>
</evidence>
<dbReference type="Pfam" id="PF01968">
    <property type="entry name" value="Hydantoinase_A"/>
    <property type="match status" value="1"/>
</dbReference>
<evidence type="ECO:0000313" key="7">
    <source>
        <dbReference type="Proteomes" id="UP001059893"/>
    </source>
</evidence>
<dbReference type="Proteomes" id="UP001059893">
    <property type="component" value="Unassembled WGS sequence"/>
</dbReference>
<feature type="domain" description="Hydantoinase A/oxoprolinase" evidence="2">
    <location>
        <begin position="248"/>
        <end position="423"/>
    </location>
</feature>
<accession>A0ABQ8NB41</accession>
<feature type="domain" description="Hydantoinase/oxoprolinase N-terminal" evidence="3">
    <location>
        <begin position="39"/>
        <end position="225"/>
    </location>
</feature>
<evidence type="ECO:0000259" key="3">
    <source>
        <dbReference type="Pfam" id="PF05378"/>
    </source>
</evidence>
<dbReference type="InterPro" id="IPR002821">
    <property type="entry name" value="Hydantoinase_A"/>
</dbReference>
<dbReference type="EMBL" id="JABSND010000248">
    <property type="protein sequence ID" value="KAI6293362.1"/>
    <property type="molecule type" value="Genomic_DNA"/>
</dbReference>
<dbReference type="InterPro" id="IPR024071">
    <property type="entry name" value="S-Me-THD_C_sf"/>
</dbReference>
<feature type="domain" description="S-Me-THD N-terminal" evidence="4">
    <location>
        <begin position="642"/>
        <end position="802"/>
    </location>
</feature>
<evidence type="ECO:0000259" key="2">
    <source>
        <dbReference type="Pfam" id="PF01968"/>
    </source>
</evidence>
<protein>
    <recommendedName>
        <fullName evidence="8">Hydantoinase</fullName>
    </recommendedName>
</protein>
<sequence length="1045" mass="109151">MMDVVAWVSCYGHIGAGSVGIFGDWSRCRRYSVVIPSPGTNTDSVLLDLSKYGSDAVLASHKAVTSSNVALGVQETLQALLAGAAAAPASDASGRFDSTSSSTSTKVAAVAIGTTHFLNAIIERDVSRVEKVAVLRLAAHNFSTGTPPFADWPRPLESIIHGYSAIIPGGCNIDGTLIAHLDGDEVRRQATAIRAAGIKNVVVVGIGSPMDERHHQEKRARDIIIDELGDETNVVCSADIAGSGLLARENASILNAAILSFARRTIRAFIGAMARVGLSCPLYLTSNAGHLLPFSEAMTAPIRIFSSGATNSIRGAAFLAGTEAIGRTGSVVVDIGGTTTDVGYLLGNGYPRLTKSYSDLAGVKVNLEMASVESVGLGGGSIVRVDQAPVSVGPQSVGHDLMTRALCFGGDQTTATDIAVAGGARIEAKGLRGVNLSQAVVASAQARIKKMIETTIDRAKSSPDPCTVILVGGGSILCPRELRGVRKVLVPPHAAVANAIGAATANVHGAAETIIHGADVATGIAAVKKKAVGNAVAKGGDARGPVTVLHEEVAGVPYVEGQTVIKIEVALPADHARVYAEMLRTPSENYEKAVDEEVSGSAGARTGNTGDARQVDAEAPVVNPDCYRPEITSDGHWKVSQTDIHFLSIGCYILGCGGGGSTYTHHLELRQLLHEGHDVRIVETTSLGDDDVLVPVAGVGTPAVGIERPGGDGVYHAMQEMEKLMGGHFSRLLATEIGGANGVGTLLWGSSKYYSIPTVDGDLMGRAYPNFEMVSQYVMGNSIDELLPVTLCSGTGHNVVIPRGQPDAATASAAIRDKLIAMGSAGGAAGNPITGAEMKHFGIPNTFSLAWRLGRAVVAAKSRPRAWSFADVARSIIAECGGPGCCRVVFRGKMRGVESRITTTAHSIGQVTIEKVDEEDDDDGLYDGEDAGSITEVKVPFMNENLSVIGRKADGTEKVLAMVPDLIMILDIYTGENVGVQDYRYGLKVAVMAMAPHPVWTTKRGLEVGGPKAFGLPYEYVPTLEYSKPRSVIDEFQSPCATAAP</sequence>
<dbReference type="InterPro" id="IPR010318">
    <property type="entry name" value="S-Me-THD_N"/>
</dbReference>
<dbReference type="InterPro" id="IPR045079">
    <property type="entry name" value="Oxoprolinase-like"/>
</dbReference>
<dbReference type="SUPFAM" id="SSF160991">
    <property type="entry name" value="CV3147-like"/>
    <property type="match status" value="1"/>
</dbReference>